<sequence>MTMDVHTYRDGRKASTAAAEATRQALAALGRPESVWGNARPRVIHSGKPYVHLGMVRGDVAKRMAGAMQTPA</sequence>
<gene>
    <name evidence="1" type="ORF">AB0470_35840</name>
</gene>
<evidence type="ECO:0000313" key="2">
    <source>
        <dbReference type="Proteomes" id="UP001553148"/>
    </source>
</evidence>
<accession>A0ABV3L006</accession>
<dbReference type="Proteomes" id="UP001553148">
    <property type="component" value="Unassembled WGS sequence"/>
</dbReference>
<dbReference type="RefSeq" id="WP_239513009.1">
    <property type="nucleotide sequence ID" value="NZ_JBFAUJ010000028.1"/>
</dbReference>
<protein>
    <submittedName>
        <fullName evidence="1">Uncharacterized protein</fullName>
    </submittedName>
</protein>
<keyword evidence="2" id="KW-1185">Reference proteome</keyword>
<proteinExistence type="predicted"/>
<reference evidence="1 2" key="1">
    <citation type="submission" date="2024-06" db="EMBL/GenBank/DDBJ databases">
        <title>The Natural Products Discovery Center: Release of the First 8490 Sequenced Strains for Exploring Actinobacteria Biosynthetic Diversity.</title>
        <authorList>
            <person name="Kalkreuter E."/>
            <person name="Kautsar S.A."/>
            <person name="Yang D."/>
            <person name="Bader C.D."/>
            <person name="Teijaro C.N."/>
            <person name="Fluegel L."/>
            <person name="Davis C.M."/>
            <person name="Simpson J.R."/>
            <person name="Lauterbach L."/>
            <person name="Steele A.D."/>
            <person name="Gui C."/>
            <person name="Meng S."/>
            <person name="Li G."/>
            <person name="Viehrig K."/>
            <person name="Ye F."/>
            <person name="Su P."/>
            <person name="Kiefer A.F."/>
            <person name="Nichols A."/>
            <person name="Cepeda A.J."/>
            <person name="Yan W."/>
            <person name="Fan B."/>
            <person name="Jiang Y."/>
            <person name="Adhikari A."/>
            <person name="Zheng C.-J."/>
            <person name="Schuster L."/>
            <person name="Cowan T.M."/>
            <person name="Smanski M.J."/>
            <person name="Chevrette M.G."/>
            <person name="De Carvalho L.P.S."/>
            <person name="Shen B."/>
        </authorList>
    </citation>
    <scope>NUCLEOTIDE SEQUENCE [LARGE SCALE GENOMIC DNA]</scope>
    <source>
        <strain evidence="1 2">NPDC052360</strain>
    </source>
</reference>
<dbReference type="EMBL" id="JBFAUJ010000028">
    <property type="protein sequence ID" value="MEV8464911.1"/>
    <property type="molecule type" value="Genomic_DNA"/>
</dbReference>
<comment type="caution">
    <text evidence="1">The sequence shown here is derived from an EMBL/GenBank/DDBJ whole genome shotgun (WGS) entry which is preliminary data.</text>
</comment>
<name>A0ABV3L006_STRGS</name>
<evidence type="ECO:0000313" key="1">
    <source>
        <dbReference type="EMBL" id="MEV8464911.1"/>
    </source>
</evidence>
<organism evidence="1 2">
    <name type="scientific">Streptomyces griseosporeus</name>
    <dbReference type="NCBI Taxonomy" id="1910"/>
    <lineage>
        <taxon>Bacteria</taxon>
        <taxon>Bacillati</taxon>
        <taxon>Actinomycetota</taxon>
        <taxon>Actinomycetes</taxon>
        <taxon>Kitasatosporales</taxon>
        <taxon>Streptomycetaceae</taxon>
        <taxon>Streptomyces</taxon>
    </lineage>
</organism>